<evidence type="ECO:0000313" key="1">
    <source>
        <dbReference type="EMBL" id="JAD14950.1"/>
    </source>
</evidence>
<reference evidence="1" key="2">
    <citation type="journal article" date="2015" name="Data Brief">
        <title>Shoot transcriptome of the giant reed, Arundo donax.</title>
        <authorList>
            <person name="Barrero R.A."/>
            <person name="Guerrero F.D."/>
            <person name="Moolhuijzen P."/>
            <person name="Goolsby J.A."/>
            <person name="Tidwell J."/>
            <person name="Bellgard S.E."/>
            <person name="Bellgard M.I."/>
        </authorList>
    </citation>
    <scope>NUCLEOTIDE SEQUENCE</scope>
    <source>
        <tissue evidence="1">Shoot tissue taken approximately 20 cm above the soil surface</tissue>
    </source>
</reference>
<organism evidence="1">
    <name type="scientific">Arundo donax</name>
    <name type="common">Giant reed</name>
    <name type="synonym">Donax arundinaceus</name>
    <dbReference type="NCBI Taxonomy" id="35708"/>
    <lineage>
        <taxon>Eukaryota</taxon>
        <taxon>Viridiplantae</taxon>
        <taxon>Streptophyta</taxon>
        <taxon>Embryophyta</taxon>
        <taxon>Tracheophyta</taxon>
        <taxon>Spermatophyta</taxon>
        <taxon>Magnoliopsida</taxon>
        <taxon>Liliopsida</taxon>
        <taxon>Poales</taxon>
        <taxon>Poaceae</taxon>
        <taxon>PACMAD clade</taxon>
        <taxon>Arundinoideae</taxon>
        <taxon>Arundineae</taxon>
        <taxon>Arundo</taxon>
    </lineage>
</organism>
<reference evidence="1" key="1">
    <citation type="submission" date="2014-09" db="EMBL/GenBank/DDBJ databases">
        <authorList>
            <person name="Magalhaes I.L.F."/>
            <person name="Oliveira U."/>
            <person name="Santos F.R."/>
            <person name="Vidigal T.H.D.A."/>
            <person name="Brescovit A.D."/>
            <person name="Santos A.J."/>
        </authorList>
    </citation>
    <scope>NUCLEOTIDE SEQUENCE</scope>
    <source>
        <tissue evidence="1">Shoot tissue taken approximately 20 cm above the soil surface</tissue>
    </source>
</reference>
<dbReference type="AlphaFoldDB" id="A0A0A8XQN4"/>
<dbReference type="EMBL" id="GBRH01282945">
    <property type="protein sequence ID" value="JAD14950.1"/>
    <property type="molecule type" value="Transcribed_RNA"/>
</dbReference>
<protein>
    <submittedName>
        <fullName evidence="1">Uncharacterized protein</fullName>
    </submittedName>
</protein>
<proteinExistence type="predicted"/>
<accession>A0A0A8XQN4</accession>
<name>A0A0A8XQN4_ARUDO</name>
<sequence>MILILTREMGRGLTMYRHASDDNELVERRRGEGSQGGELLELAAAFGGPGGEVEDVGPKAQQ</sequence>